<dbReference type="CDD" id="cd02510">
    <property type="entry name" value="pp-GalNAc-T"/>
    <property type="match status" value="1"/>
</dbReference>
<keyword evidence="8 15" id="KW-0430">Lectin</keyword>
<keyword evidence="13 15" id="KW-1015">Disulfide bond</keyword>
<keyword evidence="6 15" id="KW-0328">Glycosyltransferase</keyword>
<reference evidence="18" key="1">
    <citation type="thesis" date="2020" institute="ProQuest LLC" country="789 East Eisenhower Parkway, Ann Arbor, MI, USA">
        <title>Comparative Genomics and Chromosome Evolution.</title>
        <authorList>
            <person name="Mudd A.B."/>
        </authorList>
    </citation>
    <scope>NUCLEOTIDE SEQUENCE</scope>
    <source>
        <strain evidence="18">1538</strain>
        <tissue evidence="18">Blood</tissue>
    </source>
</reference>
<protein>
    <recommendedName>
        <fullName evidence="5 15">Polypeptide N-acetylgalactosaminyltransferase</fullName>
        <ecNumber evidence="15">2.4.1.-</ecNumber>
    </recommendedName>
    <alternativeName>
        <fullName evidence="15">Protein-UDP acetylgalactosaminyltransferase</fullName>
    </alternativeName>
</protein>
<comment type="cofactor">
    <cofactor evidence="1 15">
        <name>Mn(2+)</name>
        <dbReference type="ChEBI" id="CHEBI:29035"/>
    </cofactor>
</comment>
<evidence type="ECO:0000256" key="15">
    <source>
        <dbReference type="RuleBase" id="RU361242"/>
    </source>
</evidence>
<evidence type="ECO:0000313" key="18">
    <source>
        <dbReference type="EMBL" id="DBA24959.1"/>
    </source>
</evidence>
<evidence type="ECO:0000256" key="4">
    <source>
        <dbReference type="ARBA" id="ARBA00005680"/>
    </source>
</evidence>
<dbReference type="InterPro" id="IPR001173">
    <property type="entry name" value="Glyco_trans_2-like"/>
</dbReference>
<comment type="similarity">
    <text evidence="4 15">Belongs to the glycosyltransferase 2 family. GalNAc-T subfamily.</text>
</comment>
<evidence type="ECO:0000256" key="9">
    <source>
        <dbReference type="ARBA" id="ARBA00022968"/>
    </source>
</evidence>
<dbReference type="PANTHER" id="PTHR11675">
    <property type="entry name" value="N-ACETYLGALACTOSAMINYLTRANSFERASE"/>
    <property type="match status" value="1"/>
</dbReference>
<keyword evidence="12" id="KW-0472">Membrane</keyword>
<keyword evidence="7" id="KW-0812">Transmembrane</keyword>
<dbReference type="Pfam" id="PF00535">
    <property type="entry name" value="Glycos_transf_2"/>
    <property type="match status" value="1"/>
</dbReference>
<comment type="caution">
    <text evidence="18">The sequence shown here is derived from an EMBL/GenBank/DDBJ whole genome shotgun (WGS) entry which is preliminary data.</text>
</comment>
<dbReference type="AlphaFoldDB" id="A0AAV3A220"/>
<evidence type="ECO:0000256" key="8">
    <source>
        <dbReference type="ARBA" id="ARBA00022734"/>
    </source>
</evidence>
<dbReference type="SUPFAM" id="SSF53448">
    <property type="entry name" value="Nucleotide-diphospho-sugar transferases"/>
    <property type="match status" value="1"/>
</dbReference>
<evidence type="ECO:0000256" key="3">
    <source>
        <dbReference type="ARBA" id="ARBA00004922"/>
    </source>
</evidence>
<keyword evidence="15" id="KW-0808">Transferase</keyword>
<dbReference type="GO" id="GO:0030246">
    <property type="term" value="F:carbohydrate binding"/>
    <property type="evidence" value="ECO:0007669"/>
    <property type="project" value="UniProtKB-KW"/>
</dbReference>
<evidence type="ECO:0000259" key="17">
    <source>
        <dbReference type="Pfam" id="PF00652"/>
    </source>
</evidence>
<keyword evidence="10" id="KW-1133">Transmembrane helix</keyword>
<dbReference type="EMBL" id="DYDO01000005">
    <property type="protein sequence ID" value="DBA24959.1"/>
    <property type="molecule type" value="Genomic_DNA"/>
</dbReference>
<evidence type="ECO:0000256" key="13">
    <source>
        <dbReference type="ARBA" id="ARBA00023157"/>
    </source>
</evidence>
<evidence type="ECO:0000256" key="10">
    <source>
        <dbReference type="ARBA" id="ARBA00022989"/>
    </source>
</evidence>
<keyword evidence="19" id="KW-1185">Reference proteome</keyword>
<sequence>MLLRKRCRSLLCQLQVLVLLLALVLMLVMVAILDPEVQSEDSSGYVYQHHGTGQRWAGSLLLEQSEDANQYKVELLSPLSSLRDEELIAIGIPGQSRSFEKIRRNIYKIVKHSKRKNDANIVTQSWHTEQARNIHEFKKNGSQRIPIHRTVPEGRHPLCHQQIYNENLPTTSVIICFHNEAWSTLLRTVHSILDNSPKRMLKEIILVDDLSYQGHLKSALSEYISRIGGVKLIRSNKRLGVIGGRMLGAARATGEVLVFMDPHCECHPGWLEPLLSRIVNNKNRIVSPILDVIDWKMYDYYHSPDLRQGVFDWKLDLYWVTLTESEEKVRQSPIIPLRTPVIPGSVIVVDRHYFQNIGAFDSGMEDSGVENIELSIRVWLCGGSVEIVPCSRVGHLSQIPSTSNITENETILKNKIRIAEVWMDSYKDVFYQSIGMEHVSNLSKKTDVTEREQLRLRLGCKGFQWFLENIYPEINASVSVQGLYGLLFNTEADSCVQVIYNSRMSYHMVELSDCGSKLNQLFVYHDKKIYSNLTESLCFDLMYEQIVLTNCSFKEASTWDFTEAGQLIHIPTGKCVETVSIETGKTFLFLSLCKNNQGNQTWKMIPV</sequence>
<dbReference type="Gene3D" id="3.90.550.10">
    <property type="entry name" value="Spore Coat Polysaccharide Biosynthesis Protein SpsA, Chain A"/>
    <property type="match status" value="1"/>
</dbReference>
<evidence type="ECO:0000256" key="2">
    <source>
        <dbReference type="ARBA" id="ARBA00004323"/>
    </source>
</evidence>
<gene>
    <name evidence="18" type="ORF">GDO54_012545</name>
</gene>
<dbReference type="Gene3D" id="2.80.10.50">
    <property type="match status" value="1"/>
</dbReference>
<feature type="domain" description="Glycosyltransferase 2-like" evidence="16">
    <location>
        <begin position="172"/>
        <end position="306"/>
    </location>
</feature>
<evidence type="ECO:0000259" key="16">
    <source>
        <dbReference type="Pfam" id="PF00535"/>
    </source>
</evidence>
<dbReference type="GO" id="GO:0006493">
    <property type="term" value="P:protein O-linked glycosylation"/>
    <property type="evidence" value="ECO:0007669"/>
    <property type="project" value="TreeGrafter"/>
</dbReference>
<proteinExistence type="inferred from homology"/>
<evidence type="ECO:0000313" key="19">
    <source>
        <dbReference type="Proteomes" id="UP001181693"/>
    </source>
</evidence>
<accession>A0AAV3A220</accession>
<dbReference type="Pfam" id="PF00652">
    <property type="entry name" value="Ricin_B_lectin"/>
    <property type="match status" value="1"/>
</dbReference>
<dbReference type="EC" id="2.4.1.-" evidence="15"/>
<evidence type="ECO:0000256" key="12">
    <source>
        <dbReference type="ARBA" id="ARBA00023136"/>
    </source>
</evidence>
<dbReference type="GO" id="GO:0004653">
    <property type="term" value="F:polypeptide N-acetylgalactosaminyltransferase activity"/>
    <property type="evidence" value="ECO:0007669"/>
    <property type="project" value="TreeGrafter"/>
</dbReference>
<evidence type="ECO:0000256" key="11">
    <source>
        <dbReference type="ARBA" id="ARBA00023034"/>
    </source>
</evidence>
<evidence type="ECO:0000256" key="5">
    <source>
        <dbReference type="ARBA" id="ARBA00012644"/>
    </source>
</evidence>
<dbReference type="InterPro" id="IPR035992">
    <property type="entry name" value="Ricin_B-like_lectins"/>
</dbReference>
<dbReference type="InterPro" id="IPR045885">
    <property type="entry name" value="GalNAc-T"/>
</dbReference>
<evidence type="ECO:0000256" key="6">
    <source>
        <dbReference type="ARBA" id="ARBA00022676"/>
    </source>
</evidence>
<dbReference type="InterPro" id="IPR000772">
    <property type="entry name" value="Ricin_B_lectin"/>
</dbReference>
<evidence type="ECO:0000256" key="7">
    <source>
        <dbReference type="ARBA" id="ARBA00022692"/>
    </source>
</evidence>
<dbReference type="InterPro" id="IPR029044">
    <property type="entry name" value="Nucleotide-diphossugar_trans"/>
</dbReference>
<evidence type="ECO:0000256" key="1">
    <source>
        <dbReference type="ARBA" id="ARBA00001936"/>
    </source>
</evidence>
<organism evidence="18 19">
    <name type="scientific">Pyxicephalus adspersus</name>
    <name type="common">African bullfrog</name>
    <dbReference type="NCBI Taxonomy" id="30357"/>
    <lineage>
        <taxon>Eukaryota</taxon>
        <taxon>Metazoa</taxon>
        <taxon>Chordata</taxon>
        <taxon>Craniata</taxon>
        <taxon>Vertebrata</taxon>
        <taxon>Euteleostomi</taxon>
        <taxon>Amphibia</taxon>
        <taxon>Batrachia</taxon>
        <taxon>Anura</taxon>
        <taxon>Neobatrachia</taxon>
        <taxon>Ranoidea</taxon>
        <taxon>Pyxicephalidae</taxon>
        <taxon>Pyxicephalinae</taxon>
        <taxon>Pyxicephalus</taxon>
    </lineage>
</organism>
<comment type="pathway">
    <text evidence="3 15">Protein modification; protein glycosylation.</text>
</comment>
<dbReference type="PANTHER" id="PTHR11675:SF36">
    <property type="entry name" value="POLYPEPTIDE N-ACETYLGALACTOSAMINYLTRANSFERASE 15"/>
    <property type="match status" value="1"/>
</dbReference>
<keyword evidence="11 15" id="KW-0333">Golgi apparatus</keyword>
<keyword evidence="14 15" id="KW-0464">Manganese</keyword>
<dbReference type="GO" id="GO:0000139">
    <property type="term" value="C:Golgi membrane"/>
    <property type="evidence" value="ECO:0007669"/>
    <property type="project" value="UniProtKB-SubCell"/>
</dbReference>
<dbReference type="Proteomes" id="UP001181693">
    <property type="component" value="Unassembled WGS sequence"/>
</dbReference>
<dbReference type="PROSITE" id="PS50231">
    <property type="entry name" value="RICIN_B_LECTIN"/>
    <property type="match status" value="1"/>
</dbReference>
<feature type="domain" description="Ricin B lectin" evidence="17">
    <location>
        <begin position="484"/>
        <end position="602"/>
    </location>
</feature>
<dbReference type="SUPFAM" id="SSF50370">
    <property type="entry name" value="Ricin B-like lectins"/>
    <property type="match status" value="1"/>
</dbReference>
<name>A0AAV3A220_PYXAD</name>
<comment type="subcellular location">
    <subcellularLocation>
        <location evidence="2 15">Golgi apparatus membrane</location>
        <topology evidence="2 15">Single-pass type II membrane protein</topology>
    </subcellularLocation>
</comment>
<evidence type="ECO:0000256" key="14">
    <source>
        <dbReference type="ARBA" id="ARBA00023211"/>
    </source>
</evidence>
<keyword evidence="9" id="KW-0735">Signal-anchor</keyword>